<dbReference type="Pfam" id="PF07690">
    <property type="entry name" value="MFS_1"/>
    <property type="match status" value="1"/>
</dbReference>
<dbReference type="InterPro" id="IPR020846">
    <property type="entry name" value="MFS_dom"/>
</dbReference>
<feature type="transmembrane region" description="Helical" evidence="5">
    <location>
        <begin position="65"/>
        <end position="84"/>
    </location>
</feature>
<keyword evidence="2 5" id="KW-0812">Transmembrane</keyword>
<gene>
    <name evidence="7" type="ORF">ALECFALPRED_006158</name>
</gene>
<feature type="transmembrane region" description="Helical" evidence="5">
    <location>
        <begin position="301"/>
        <end position="319"/>
    </location>
</feature>
<feature type="transmembrane region" description="Helical" evidence="5">
    <location>
        <begin position="224"/>
        <end position="241"/>
    </location>
</feature>
<sequence length="494" mass="52499">MTAISISVSLTSLDRTIITTAIPHITDEFHSYNHVGWYASAYLITACSFLPTYGRIYGMFNSKWTFLSGLFVFEIGSLICGVTPSSKLLIVGRAIAGVGSAGVVTGAYVVVTRSVSLQKRPLYAGIVAMMFGVGAVAGPILGGAFTDRATWRWCFYFNIPLGGLVAAVTVLFFKPQEQLPPRSLTQIILELDLIGNAILLATAVMFFLAMQYSAQSHAWHTSRVIGLLVGVGGGMVVFLVWQWHKGDKALIPMSIILQRNVAAGCINTFFIYAALLTQAYYLPVWFQACRDKSALGSGVDMIPFLLGNSLFAILVGAFVSKVGYFKPPAILGSAIATIGSGLLTTLTVDTGSSKWIGYEVLTSVGLGMAVQQGYVAVQSVVSVQQLAVASALISAFQSLGGAISVSVGNTVLLNELYDAALPGVDIDAVIAAGATGFRTCVPEEKIPELLSVYNEAFRKVFLIGIVCSGLAFFAALGLEWKSIKGDLEAIDVES</sequence>
<dbReference type="GO" id="GO:0005886">
    <property type="term" value="C:plasma membrane"/>
    <property type="evidence" value="ECO:0007669"/>
    <property type="project" value="TreeGrafter"/>
</dbReference>
<organism evidence="7 8">
    <name type="scientific">Alectoria fallacina</name>
    <dbReference type="NCBI Taxonomy" id="1903189"/>
    <lineage>
        <taxon>Eukaryota</taxon>
        <taxon>Fungi</taxon>
        <taxon>Dikarya</taxon>
        <taxon>Ascomycota</taxon>
        <taxon>Pezizomycotina</taxon>
        <taxon>Lecanoromycetes</taxon>
        <taxon>OSLEUM clade</taxon>
        <taxon>Lecanoromycetidae</taxon>
        <taxon>Lecanorales</taxon>
        <taxon>Lecanorineae</taxon>
        <taxon>Parmeliaceae</taxon>
        <taxon>Alectoria</taxon>
    </lineage>
</organism>
<feature type="transmembrane region" description="Helical" evidence="5">
    <location>
        <begin position="261"/>
        <end position="281"/>
    </location>
</feature>
<feature type="transmembrane region" description="Helical" evidence="5">
    <location>
        <begin position="153"/>
        <end position="173"/>
    </location>
</feature>
<proteinExistence type="predicted"/>
<dbReference type="PANTHER" id="PTHR23501:SF49">
    <property type="entry name" value="MAJOR FACILITATOR SUPERFAMILY (MFS) PROFILE DOMAIN-CONTAINING PROTEIN"/>
    <property type="match status" value="1"/>
</dbReference>
<evidence type="ECO:0000256" key="1">
    <source>
        <dbReference type="ARBA" id="ARBA00004141"/>
    </source>
</evidence>
<evidence type="ECO:0000313" key="8">
    <source>
        <dbReference type="Proteomes" id="UP000664203"/>
    </source>
</evidence>
<dbReference type="FunFam" id="1.20.1250.20:FF:000196">
    <property type="entry name" value="MFS toxin efflux pump (AflT)"/>
    <property type="match status" value="1"/>
</dbReference>
<evidence type="ECO:0000256" key="4">
    <source>
        <dbReference type="ARBA" id="ARBA00023136"/>
    </source>
</evidence>
<protein>
    <recommendedName>
        <fullName evidence="6">Major facilitator superfamily (MFS) profile domain-containing protein</fullName>
    </recommendedName>
</protein>
<feature type="domain" description="Major facilitator superfamily (MFS) profile" evidence="6">
    <location>
        <begin position="1"/>
        <end position="445"/>
    </location>
</feature>
<evidence type="ECO:0000313" key="7">
    <source>
        <dbReference type="EMBL" id="CAF9934835.1"/>
    </source>
</evidence>
<dbReference type="SUPFAM" id="SSF103473">
    <property type="entry name" value="MFS general substrate transporter"/>
    <property type="match status" value="1"/>
</dbReference>
<comment type="caution">
    <text evidence="7">The sequence shown here is derived from an EMBL/GenBank/DDBJ whole genome shotgun (WGS) entry which is preliminary data.</text>
</comment>
<keyword evidence="8" id="KW-1185">Reference proteome</keyword>
<name>A0A8H3IYT0_9LECA</name>
<evidence type="ECO:0000256" key="2">
    <source>
        <dbReference type="ARBA" id="ARBA00022692"/>
    </source>
</evidence>
<reference evidence="7" key="1">
    <citation type="submission" date="2021-03" db="EMBL/GenBank/DDBJ databases">
        <authorList>
            <person name="Tagirdzhanova G."/>
        </authorList>
    </citation>
    <scope>NUCLEOTIDE SEQUENCE</scope>
</reference>
<evidence type="ECO:0000259" key="6">
    <source>
        <dbReference type="PROSITE" id="PS50850"/>
    </source>
</evidence>
<feature type="transmembrane region" description="Helical" evidence="5">
    <location>
        <begin position="35"/>
        <end position="53"/>
    </location>
</feature>
<keyword evidence="3 5" id="KW-1133">Transmembrane helix</keyword>
<evidence type="ECO:0000256" key="3">
    <source>
        <dbReference type="ARBA" id="ARBA00022989"/>
    </source>
</evidence>
<dbReference type="InterPro" id="IPR011701">
    <property type="entry name" value="MFS"/>
</dbReference>
<feature type="transmembrane region" description="Helical" evidence="5">
    <location>
        <begin position="90"/>
        <end position="110"/>
    </location>
</feature>
<dbReference type="PANTHER" id="PTHR23501">
    <property type="entry name" value="MAJOR FACILITATOR SUPERFAMILY"/>
    <property type="match status" value="1"/>
</dbReference>
<dbReference type="GO" id="GO:0022857">
    <property type="term" value="F:transmembrane transporter activity"/>
    <property type="evidence" value="ECO:0007669"/>
    <property type="project" value="InterPro"/>
</dbReference>
<comment type="subcellular location">
    <subcellularLocation>
        <location evidence="1">Membrane</location>
        <topology evidence="1">Multi-pass membrane protein</topology>
    </subcellularLocation>
</comment>
<dbReference type="Proteomes" id="UP000664203">
    <property type="component" value="Unassembled WGS sequence"/>
</dbReference>
<dbReference type="EMBL" id="CAJPDR010000392">
    <property type="protein sequence ID" value="CAF9934835.1"/>
    <property type="molecule type" value="Genomic_DNA"/>
</dbReference>
<feature type="transmembrane region" description="Helical" evidence="5">
    <location>
        <begin position="122"/>
        <end position="141"/>
    </location>
</feature>
<dbReference type="CDD" id="cd17502">
    <property type="entry name" value="MFS_Azr1_MDR_like"/>
    <property type="match status" value="1"/>
</dbReference>
<dbReference type="InterPro" id="IPR036259">
    <property type="entry name" value="MFS_trans_sf"/>
</dbReference>
<accession>A0A8H3IYT0</accession>
<evidence type="ECO:0000256" key="5">
    <source>
        <dbReference type="SAM" id="Phobius"/>
    </source>
</evidence>
<dbReference type="Gene3D" id="1.20.1250.20">
    <property type="entry name" value="MFS general substrate transporter like domains"/>
    <property type="match status" value="2"/>
</dbReference>
<dbReference type="OrthoDB" id="10021397at2759"/>
<dbReference type="AlphaFoldDB" id="A0A8H3IYT0"/>
<feature type="transmembrane region" description="Helical" evidence="5">
    <location>
        <begin position="193"/>
        <end position="212"/>
    </location>
</feature>
<dbReference type="PROSITE" id="PS50850">
    <property type="entry name" value="MFS"/>
    <property type="match status" value="1"/>
</dbReference>
<keyword evidence="4 5" id="KW-0472">Membrane</keyword>
<feature type="transmembrane region" description="Helical" evidence="5">
    <location>
        <begin position="460"/>
        <end position="478"/>
    </location>
</feature>